<sequence>MPTRPDLRIASLRRDYLAGRRTPRGVLAEILARIPQHADDHIFIHALSAAELEPYLAALDGRDPASLPLYGVPFVIKDNIDLAGVPTTAACPAFAYQPVESAQVVARLIAAGALPVGKGNLDQFATGLVGARSPYGATRNAYNPDYVSGGSSGGSAVAVAHGLASFSLGTDTAGSGRVPAAFNALVGVKPSKGLLSTRGVVPACRSLDCVSIFALDTADADAVLAVAAGFDAADAYARELPLAAADTPPRFRFGVPAAAQLEFCGDEEMPARFAAAVAQMVAAGGEAVTIDFTPFAEAARLLYEGPWVAERYAAIEDFIRSQPQALLPVTRAIIEPGGQLGAVAAFKAQYRLLELKRQADAILAGVDFILTPTAPRAYRLAEVDAEPIRLNSNLGLYTNFMNLLDYAALAVPGEGLLSSGLPWGVTLFAAAGSDRRLLAFGARFAAAAPPSIELLVCGAHLSGLPLNHQLTERGATLLSATRTAPHYRFYALAGGPPLRPGLIRDEANGAAIEVEVWSMPLAELGSFVAGIPAPLGIGSVELADGRWIKGFICEGHIVTSATDITACGGWRAYLASR</sequence>
<dbReference type="Gene3D" id="3.90.1300.10">
    <property type="entry name" value="Amidase signature (AS) domain"/>
    <property type="match status" value="1"/>
</dbReference>
<evidence type="ECO:0000313" key="4">
    <source>
        <dbReference type="Proteomes" id="UP000246569"/>
    </source>
</evidence>
<dbReference type="PANTHER" id="PTHR11895:SF169">
    <property type="entry name" value="GLUTAMYL-TRNA(GLN) AMIDOTRANSFERASE"/>
    <property type="match status" value="1"/>
</dbReference>
<dbReference type="NCBIfam" id="TIGR02713">
    <property type="entry name" value="allophanate_hyd"/>
    <property type="match status" value="1"/>
</dbReference>
<dbReference type="RefSeq" id="WP_110016680.1">
    <property type="nucleotide sequence ID" value="NZ_QGTJ01000001.1"/>
</dbReference>
<dbReference type="AlphaFoldDB" id="A0A317N0A2"/>
<comment type="caution">
    <text evidence="3">The sequence shown here is derived from an EMBL/GenBank/DDBJ whole genome shotgun (WGS) entry which is preliminary data.</text>
</comment>
<dbReference type="InterPro" id="IPR036928">
    <property type="entry name" value="AS_sf"/>
</dbReference>
<protein>
    <submittedName>
        <fullName evidence="3">Allophanate hydrolase</fullName>
    </submittedName>
</protein>
<dbReference type="InterPro" id="IPR053844">
    <property type="entry name" value="AH_C"/>
</dbReference>
<dbReference type="Pfam" id="PF21986">
    <property type="entry name" value="AH_C"/>
    <property type="match status" value="1"/>
</dbReference>
<dbReference type="EMBL" id="QGTJ01000001">
    <property type="protein sequence ID" value="PWV65683.1"/>
    <property type="molecule type" value="Genomic_DNA"/>
</dbReference>
<dbReference type="OrthoDB" id="8872210at2"/>
<dbReference type="InterPro" id="IPR023631">
    <property type="entry name" value="Amidase_dom"/>
</dbReference>
<dbReference type="InterPro" id="IPR014085">
    <property type="entry name" value="Allophanate_hydrolase"/>
</dbReference>
<accession>A0A317N0A2</accession>
<dbReference type="Pfam" id="PF01425">
    <property type="entry name" value="Amidase"/>
    <property type="match status" value="1"/>
</dbReference>
<evidence type="ECO:0000313" key="3">
    <source>
        <dbReference type="EMBL" id="PWV65683.1"/>
    </source>
</evidence>
<reference evidence="3 4" key="1">
    <citation type="submission" date="2018-05" db="EMBL/GenBank/DDBJ databases">
        <title>Genomic Encyclopedia of Type Strains, Phase IV (KMG-IV): sequencing the most valuable type-strain genomes for metagenomic binning, comparative biology and taxonomic classification.</title>
        <authorList>
            <person name="Goeker M."/>
        </authorList>
    </citation>
    <scope>NUCLEOTIDE SEQUENCE [LARGE SCALE GENOMIC DNA]</scope>
    <source>
        <strain evidence="3 4">DSM 23606</strain>
    </source>
</reference>
<evidence type="ECO:0000259" key="1">
    <source>
        <dbReference type="Pfam" id="PF01425"/>
    </source>
</evidence>
<name>A0A317N0A2_9GAMM</name>
<evidence type="ECO:0000259" key="2">
    <source>
        <dbReference type="Pfam" id="PF21986"/>
    </source>
</evidence>
<dbReference type="Proteomes" id="UP000246569">
    <property type="component" value="Unassembled WGS sequence"/>
</dbReference>
<feature type="domain" description="Allophanate hydrolase C-terminal" evidence="2">
    <location>
        <begin position="452"/>
        <end position="575"/>
    </location>
</feature>
<dbReference type="Gene3D" id="1.20.58.1700">
    <property type="match status" value="1"/>
</dbReference>
<dbReference type="SUPFAM" id="SSF75304">
    <property type="entry name" value="Amidase signature (AS) enzymes"/>
    <property type="match status" value="1"/>
</dbReference>
<dbReference type="PANTHER" id="PTHR11895">
    <property type="entry name" value="TRANSAMIDASE"/>
    <property type="match status" value="1"/>
</dbReference>
<dbReference type="InterPro" id="IPR000120">
    <property type="entry name" value="Amidase"/>
</dbReference>
<keyword evidence="3" id="KW-0378">Hydrolase</keyword>
<proteinExistence type="predicted"/>
<dbReference type="NCBIfam" id="NF006043">
    <property type="entry name" value="PRK08186.1"/>
    <property type="match status" value="1"/>
</dbReference>
<feature type="domain" description="Amidase" evidence="1">
    <location>
        <begin position="29"/>
        <end position="438"/>
    </location>
</feature>
<gene>
    <name evidence="3" type="ORF">C7443_101167</name>
</gene>
<dbReference type="GO" id="GO:0016787">
    <property type="term" value="F:hydrolase activity"/>
    <property type="evidence" value="ECO:0007669"/>
    <property type="project" value="UniProtKB-KW"/>
</dbReference>
<keyword evidence="4" id="KW-1185">Reference proteome</keyword>
<organism evidence="3 4">
    <name type="scientific">Plasticicumulans acidivorans</name>
    <dbReference type="NCBI Taxonomy" id="886464"/>
    <lineage>
        <taxon>Bacteria</taxon>
        <taxon>Pseudomonadati</taxon>
        <taxon>Pseudomonadota</taxon>
        <taxon>Gammaproteobacteria</taxon>
        <taxon>Candidatus Competibacteraceae</taxon>
        <taxon>Plasticicumulans</taxon>
    </lineage>
</organism>
<dbReference type="Gene3D" id="3.10.490.10">
    <property type="entry name" value="Gamma-glutamyl cyclotransferase-like"/>
    <property type="match status" value="1"/>
</dbReference>